<evidence type="ECO:0000313" key="2">
    <source>
        <dbReference type="Proteomes" id="UP001595817"/>
    </source>
</evidence>
<dbReference type="InterPro" id="IPR014967">
    <property type="entry name" value="Uncharacterised_YugN-like"/>
</dbReference>
<dbReference type="Gene3D" id="3.30.310.100">
    <property type="entry name" value="YugN-like"/>
    <property type="match status" value="1"/>
</dbReference>
<dbReference type="SUPFAM" id="SSF160755">
    <property type="entry name" value="YugN-like"/>
    <property type="match status" value="1"/>
</dbReference>
<gene>
    <name evidence="1" type="ORF">ACFOZY_02660</name>
</gene>
<accession>A0ABV8X1W2</accession>
<sequence>MYFENSGIENTVAEQKLLTEIMAKHGFVFAEQYDYERATFDKKIILKEGTYYLRIFGAAIEGDVGVGNAIIQLKKPVLGKHYYPHGVEYGDDENFPNHLVKASVNDLIALKEDLKPFEIHA</sequence>
<reference evidence="2" key="1">
    <citation type="journal article" date="2019" name="Int. J. Syst. Evol. Microbiol.">
        <title>The Global Catalogue of Microorganisms (GCM) 10K type strain sequencing project: providing services to taxonomists for standard genome sequencing and annotation.</title>
        <authorList>
            <consortium name="The Broad Institute Genomics Platform"/>
            <consortium name="The Broad Institute Genome Sequencing Center for Infectious Disease"/>
            <person name="Wu L."/>
            <person name="Ma J."/>
        </authorList>
    </citation>
    <scope>NUCLEOTIDE SEQUENCE [LARGE SCALE GENOMIC DNA]</scope>
    <source>
        <strain evidence="2">CCUG 59778</strain>
    </source>
</reference>
<dbReference type="Proteomes" id="UP001595817">
    <property type="component" value="Unassembled WGS sequence"/>
</dbReference>
<dbReference type="EMBL" id="JBHSEC010000002">
    <property type="protein sequence ID" value="MFC4409333.1"/>
    <property type="molecule type" value="Genomic_DNA"/>
</dbReference>
<dbReference type="RefSeq" id="WP_378151960.1">
    <property type="nucleotide sequence ID" value="NZ_JBHSEC010000002.1"/>
</dbReference>
<evidence type="ECO:0000313" key="1">
    <source>
        <dbReference type="EMBL" id="MFC4409333.1"/>
    </source>
</evidence>
<dbReference type="InterPro" id="IPR036491">
    <property type="entry name" value="YugN-like_sf"/>
</dbReference>
<name>A0ABV8X1W2_9LACT</name>
<comment type="caution">
    <text evidence="1">The sequence shown here is derived from an EMBL/GenBank/DDBJ whole genome shotgun (WGS) entry which is preliminary data.</text>
</comment>
<protein>
    <submittedName>
        <fullName evidence="1">YugN family protein</fullName>
    </submittedName>
</protein>
<dbReference type="Pfam" id="PF08868">
    <property type="entry name" value="YugN"/>
    <property type="match status" value="1"/>
</dbReference>
<keyword evidence="2" id="KW-1185">Reference proteome</keyword>
<proteinExistence type="predicted"/>
<organism evidence="1 2">
    <name type="scientific">Chungangia koreensis</name>
    <dbReference type="NCBI Taxonomy" id="752657"/>
    <lineage>
        <taxon>Bacteria</taxon>
        <taxon>Bacillati</taxon>
        <taxon>Bacillota</taxon>
        <taxon>Bacilli</taxon>
        <taxon>Lactobacillales</taxon>
        <taxon>Chungangia</taxon>
    </lineage>
</organism>